<sequence>MWGFRFNTACLAGLFHTLRGDGHSGRSPGRWGWRGPLRRVFQRLDTSPGQEKVFVQAADDVAASFGKLRGELEATRTAVARALRGEHFDAGALRELTERQEAQLADLREVLRTSLARIHEALDPRQRDDLADLIEHGPGMGYAGPHAFHRCGHGGRGGPHPRA</sequence>
<name>A0A1H7S2A2_STIAU</name>
<dbReference type="InterPro" id="IPR025961">
    <property type="entry name" value="Metal_resist"/>
</dbReference>
<dbReference type="RefSeq" id="WP_075007304.1">
    <property type="nucleotide sequence ID" value="NZ_FOAP01000007.1"/>
</dbReference>
<protein>
    <submittedName>
        <fullName evidence="1">Heavy-metal resistance</fullName>
    </submittedName>
</protein>
<organism evidence="1 2">
    <name type="scientific">Stigmatella aurantiaca</name>
    <dbReference type="NCBI Taxonomy" id="41"/>
    <lineage>
        <taxon>Bacteria</taxon>
        <taxon>Pseudomonadati</taxon>
        <taxon>Myxococcota</taxon>
        <taxon>Myxococcia</taxon>
        <taxon>Myxococcales</taxon>
        <taxon>Cystobacterineae</taxon>
        <taxon>Archangiaceae</taxon>
        <taxon>Stigmatella</taxon>
    </lineage>
</organism>
<accession>A0A1H7S2A2</accession>
<reference evidence="2" key="1">
    <citation type="submission" date="2016-10" db="EMBL/GenBank/DDBJ databases">
        <authorList>
            <person name="Varghese N."/>
            <person name="Submissions S."/>
        </authorList>
    </citation>
    <scope>NUCLEOTIDE SEQUENCE [LARGE SCALE GENOMIC DNA]</scope>
    <source>
        <strain evidence="2">DSM 17044</strain>
    </source>
</reference>
<dbReference type="Pfam" id="PF13801">
    <property type="entry name" value="Metal_resist"/>
    <property type="match status" value="1"/>
</dbReference>
<gene>
    <name evidence="1" type="ORF">SAMN05444354_107281</name>
</gene>
<keyword evidence="2" id="KW-1185">Reference proteome</keyword>
<dbReference type="Gene3D" id="1.20.120.1490">
    <property type="match status" value="1"/>
</dbReference>
<dbReference type="AlphaFoldDB" id="A0A1H7S2A2"/>
<proteinExistence type="predicted"/>
<dbReference type="OrthoDB" id="5512011at2"/>
<dbReference type="EMBL" id="FOAP01000007">
    <property type="protein sequence ID" value="SEL66605.1"/>
    <property type="molecule type" value="Genomic_DNA"/>
</dbReference>
<dbReference type="Proteomes" id="UP000182719">
    <property type="component" value="Unassembled WGS sequence"/>
</dbReference>
<evidence type="ECO:0000313" key="1">
    <source>
        <dbReference type="EMBL" id="SEL66605.1"/>
    </source>
</evidence>
<evidence type="ECO:0000313" key="2">
    <source>
        <dbReference type="Proteomes" id="UP000182719"/>
    </source>
</evidence>